<evidence type="ECO:0000313" key="5">
    <source>
        <dbReference type="EnsemblMetazoa" id="G24840.1:cds"/>
    </source>
</evidence>
<accession>A0A8W8KQ22</accession>
<keyword evidence="2" id="KW-0547">Nucleotide-binding</keyword>
<reference evidence="5" key="1">
    <citation type="submission" date="2022-08" db="UniProtKB">
        <authorList>
            <consortium name="EnsemblMetazoa"/>
        </authorList>
    </citation>
    <scope>IDENTIFICATION</scope>
    <source>
        <strain evidence="5">05x7-T-G4-1.051#20</strain>
    </source>
</reference>
<proteinExistence type="inferred from homology"/>
<dbReference type="InterPro" id="IPR013126">
    <property type="entry name" value="Hsp_70_fam"/>
</dbReference>
<evidence type="ECO:0000256" key="2">
    <source>
        <dbReference type="ARBA" id="ARBA00022741"/>
    </source>
</evidence>
<evidence type="ECO:0008006" key="7">
    <source>
        <dbReference type="Google" id="ProtNLM"/>
    </source>
</evidence>
<dbReference type="AlphaFoldDB" id="A0A8W8KQ22"/>
<dbReference type="CDD" id="cd10229">
    <property type="entry name" value="ASKHA_NBD_HSP70_HSPA12"/>
    <property type="match status" value="1"/>
</dbReference>
<dbReference type="GO" id="GO:0140662">
    <property type="term" value="F:ATP-dependent protein folding chaperone"/>
    <property type="evidence" value="ECO:0007669"/>
    <property type="project" value="InterPro"/>
</dbReference>
<protein>
    <recommendedName>
        <fullName evidence="7">Heat shock 70 kDa protein 12A</fullName>
    </recommendedName>
</protein>
<evidence type="ECO:0000256" key="1">
    <source>
        <dbReference type="ARBA" id="ARBA00007381"/>
    </source>
</evidence>
<dbReference type="InterPro" id="IPR043129">
    <property type="entry name" value="ATPase_NBD"/>
</dbReference>
<feature type="compositionally biased region" description="Polar residues" evidence="4">
    <location>
        <begin position="8"/>
        <end position="25"/>
    </location>
</feature>
<name>A0A8W8KQ22_MAGGI</name>
<comment type="similarity">
    <text evidence="1">Belongs to the heat shock protein 70 family.</text>
</comment>
<sequence length="630" mass="71834">MDWAIDNRGSNTKRNMAEKNPQSQTDDQKFDKKTTEKPWCSPNLLVAAIDFGTAYSGYAFSSRAAFDDDPLRITAHKWSSDLISEKNPTSILFDNNQKLVAFGYEAEKQFTELSNDNRHEDFYYFQRFKMQLYHHDKDAKNKKLPINSKSMLSDISGKKMPAMDVFSAAIKYMKEHLLHKLSETEDTETKKEEIRWVLTVPAIWSDTAKYFMRDAAIKAGIRGDCLTIALEPEAASMYCKRLPIEMLNDHIKVQNERFQFFSQGNQYLVLDAGGGTVDITVHEVLSSGRIKELHKASGGAWGGTYVDEKFFDIIKEIVGDENFELFKKEDLAGYNDLRKDLEVKKREINFESTKISFTVPNQLAKMIPKNYNHEKVECKKGKMELKVPGIKKWFSEICDSIVSHVKELLEEQKKKQRNIDSILMVGGFSESFFLQETVKTAFPNKHIIVPNEAGLAVLKGAVLFGHNPQVVVSRVAKVTYGVNTLSKIQDERDVPDKSRIRIIKGEKYEKDVFSKHVTKGEDLVLDEAQEEKTYFPIYPDQKSVQFSVFTSQEENPKYVDGCKNLGSFNVKIPDATAGTDRKVVVRFIFGGTEIKVEGVDENGEITECKFDWSENAEEECFGMAVEMDES</sequence>
<evidence type="ECO:0000256" key="4">
    <source>
        <dbReference type="SAM" id="MobiDB-lite"/>
    </source>
</evidence>
<dbReference type="Gene3D" id="3.30.420.40">
    <property type="match status" value="2"/>
</dbReference>
<feature type="compositionally biased region" description="Basic and acidic residues" evidence="4">
    <location>
        <begin position="26"/>
        <end position="36"/>
    </location>
</feature>
<evidence type="ECO:0000313" key="6">
    <source>
        <dbReference type="Proteomes" id="UP000005408"/>
    </source>
</evidence>
<keyword evidence="6" id="KW-1185">Reference proteome</keyword>
<dbReference type="PANTHER" id="PTHR14187:SF5">
    <property type="entry name" value="HEAT SHOCK 70 KDA PROTEIN 12A"/>
    <property type="match status" value="1"/>
</dbReference>
<dbReference type="SUPFAM" id="SSF53067">
    <property type="entry name" value="Actin-like ATPase domain"/>
    <property type="match status" value="2"/>
</dbReference>
<dbReference type="EnsemblMetazoa" id="G24840.1">
    <property type="protein sequence ID" value="G24840.1:cds"/>
    <property type="gene ID" value="G24840"/>
</dbReference>
<keyword evidence="3" id="KW-0067">ATP-binding</keyword>
<feature type="region of interest" description="Disordered" evidence="4">
    <location>
        <begin position="1"/>
        <end position="36"/>
    </location>
</feature>
<dbReference type="GO" id="GO:0005524">
    <property type="term" value="F:ATP binding"/>
    <property type="evidence" value="ECO:0007669"/>
    <property type="project" value="UniProtKB-KW"/>
</dbReference>
<organism evidence="5 6">
    <name type="scientific">Magallana gigas</name>
    <name type="common">Pacific oyster</name>
    <name type="synonym">Crassostrea gigas</name>
    <dbReference type="NCBI Taxonomy" id="29159"/>
    <lineage>
        <taxon>Eukaryota</taxon>
        <taxon>Metazoa</taxon>
        <taxon>Spiralia</taxon>
        <taxon>Lophotrochozoa</taxon>
        <taxon>Mollusca</taxon>
        <taxon>Bivalvia</taxon>
        <taxon>Autobranchia</taxon>
        <taxon>Pteriomorphia</taxon>
        <taxon>Ostreida</taxon>
        <taxon>Ostreoidea</taxon>
        <taxon>Ostreidae</taxon>
        <taxon>Magallana</taxon>
    </lineage>
</organism>
<dbReference type="Proteomes" id="UP000005408">
    <property type="component" value="Unassembled WGS sequence"/>
</dbReference>
<dbReference type="Pfam" id="PF00012">
    <property type="entry name" value="HSP70"/>
    <property type="match status" value="1"/>
</dbReference>
<dbReference type="PANTHER" id="PTHR14187">
    <property type="entry name" value="ALPHA KINASE/ELONGATION FACTOR 2 KINASE"/>
    <property type="match status" value="1"/>
</dbReference>
<evidence type="ECO:0000256" key="3">
    <source>
        <dbReference type="ARBA" id="ARBA00022840"/>
    </source>
</evidence>